<evidence type="ECO:0000313" key="1">
    <source>
        <dbReference type="EMBL" id="MFD1047944.1"/>
    </source>
</evidence>
<reference evidence="2" key="1">
    <citation type="journal article" date="2019" name="Int. J. Syst. Evol. Microbiol.">
        <title>The Global Catalogue of Microorganisms (GCM) 10K type strain sequencing project: providing services to taxonomists for standard genome sequencing and annotation.</title>
        <authorList>
            <consortium name="The Broad Institute Genomics Platform"/>
            <consortium name="The Broad Institute Genome Sequencing Center for Infectious Disease"/>
            <person name="Wu L."/>
            <person name="Ma J."/>
        </authorList>
    </citation>
    <scope>NUCLEOTIDE SEQUENCE [LARGE SCALE GENOMIC DNA]</scope>
    <source>
        <strain evidence="2">JCM 31486</strain>
    </source>
</reference>
<evidence type="ECO:0000313" key="2">
    <source>
        <dbReference type="Proteomes" id="UP001597045"/>
    </source>
</evidence>
<gene>
    <name evidence="1" type="ORF">ACFQ1S_21615</name>
</gene>
<accession>A0ABW3ME15</accession>
<protein>
    <submittedName>
        <fullName evidence="1">Uncharacterized protein</fullName>
    </submittedName>
</protein>
<proteinExistence type="predicted"/>
<keyword evidence="2" id="KW-1185">Reference proteome</keyword>
<sequence length="158" mass="17435">MPVRAEHAGYVKAVVRDLNSLGIRIDGLRIFTTVPAGPSPAPGEPVPVRAASMFVPASPRWPWFEPLDIFAGVQWDEEHGWIVEKVFELFGGRGPDRGSRCYGLDLDVVPDPTEVALHIEALLTTSNAYRFNESQPRCRRSADHEPSLERALAAHLPA</sequence>
<organism evidence="1 2">
    <name type="scientific">Kibdelosporangium lantanae</name>
    <dbReference type="NCBI Taxonomy" id="1497396"/>
    <lineage>
        <taxon>Bacteria</taxon>
        <taxon>Bacillati</taxon>
        <taxon>Actinomycetota</taxon>
        <taxon>Actinomycetes</taxon>
        <taxon>Pseudonocardiales</taxon>
        <taxon>Pseudonocardiaceae</taxon>
        <taxon>Kibdelosporangium</taxon>
    </lineage>
</organism>
<name>A0ABW3ME15_9PSEU</name>
<dbReference type="EMBL" id="JBHTIS010001324">
    <property type="protein sequence ID" value="MFD1047944.1"/>
    <property type="molecule type" value="Genomic_DNA"/>
</dbReference>
<dbReference type="Proteomes" id="UP001597045">
    <property type="component" value="Unassembled WGS sequence"/>
</dbReference>
<comment type="caution">
    <text evidence="1">The sequence shown here is derived from an EMBL/GenBank/DDBJ whole genome shotgun (WGS) entry which is preliminary data.</text>
</comment>